<keyword evidence="1" id="KW-0472">Membrane</keyword>
<protein>
    <submittedName>
        <fullName evidence="3">Adenylate cyclase</fullName>
    </submittedName>
</protein>
<organism evidence="3 4">
    <name type="scientific">Rhizobium tubonense</name>
    <dbReference type="NCBI Taxonomy" id="484088"/>
    <lineage>
        <taxon>Bacteria</taxon>
        <taxon>Pseudomonadati</taxon>
        <taxon>Pseudomonadota</taxon>
        <taxon>Alphaproteobacteria</taxon>
        <taxon>Hyphomicrobiales</taxon>
        <taxon>Rhizobiaceae</taxon>
        <taxon>Rhizobium/Agrobacterium group</taxon>
        <taxon>Rhizobium</taxon>
    </lineage>
</organism>
<sequence>MRNLSSALNWIFIAIFVAASGMLYNLLFGEPGRLYIGAIFALFCGIPILAFERGMFFPSLFHRIHRLPTPIFIASALVIDFGLISIGFAAAGSLLKSLGVLTGTWAQVTILPMDVFLYALAMSAVVVFVVRVRELLGRDVFFSLLTSRYRNPVPEERVFLFIDLVGSTAFAEKYGDLRAQQYLGSLFGAYAEHVWQHRGAIDDYIGDAAIITWPLERGIKNGRCIRCVFDILADIEKNSEFWLQTYGQVPRVRAALHGGFIITAEIGVDHHKITYFGDTVNTTARLETLCKTLERPVLISADLANRLMLPDDIVAEDLGEHAVRGRGQALGVVALARAEPKASRLSESNLRRLDAGHRHGSFT</sequence>
<dbReference type="InterPro" id="IPR001054">
    <property type="entry name" value="A/G_cyclase"/>
</dbReference>
<evidence type="ECO:0000313" key="3">
    <source>
        <dbReference type="EMBL" id="PZM17289.1"/>
    </source>
</evidence>
<evidence type="ECO:0000256" key="1">
    <source>
        <dbReference type="SAM" id="Phobius"/>
    </source>
</evidence>
<feature type="transmembrane region" description="Helical" evidence="1">
    <location>
        <begin position="7"/>
        <end position="28"/>
    </location>
</feature>
<dbReference type="CDD" id="cd07302">
    <property type="entry name" value="CHD"/>
    <property type="match status" value="1"/>
</dbReference>
<keyword evidence="4" id="KW-1185">Reference proteome</keyword>
<dbReference type="InterPro" id="IPR050697">
    <property type="entry name" value="Adenylyl/Guanylyl_Cyclase_3/4"/>
</dbReference>
<dbReference type="Pfam" id="PF00211">
    <property type="entry name" value="Guanylate_cyc"/>
    <property type="match status" value="1"/>
</dbReference>
<dbReference type="GO" id="GO:0004016">
    <property type="term" value="F:adenylate cyclase activity"/>
    <property type="evidence" value="ECO:0007669"/>
    <property type="project" value="UniProtKB-ARBA"/>
</dbReference>
<dbReference type="SUPFAM" id="SSF55073">
    <property type="entry name" value="Nucleotide cyclase"/>
    <property type="match status" value="1"/>
</dbReference>
<feature type="domain" description="Guanylate cyclase" evidence="2">
    <location>
        <begin position="158"/>
        <end position="287"/>
    </location>
</feature>
<dbReference type="PROSITE" id="PS50125">
    <property type="entry name" value="GUANYLATE_CYCLASE_2"/>
    <property type="match status" value="1"/>
</dbReference>
<dbReference type="PANTHER" id="PTHR43081">
    <property type="entry name" value="ADENYLATE CYCLASE, TERMINAL-DIFFERENTIATION SPECIFIC-RELATED"/>
    <property type="match status" value="1"/>
</dbReference>
<evidence type="ECO:0000313" key="4">
    <source>
        <dbReference type="Proteomes" id="UP000248925"/>
    </source>
</evidence>
<dbReference type="RefSeq" id="WP_111158616.1">
    <property type="nucleotide sequence ID" value="NZ_PCDP01000001.1"/>
</dbReference>
<dbReference type="Proteomes" id="UP000248925">
    <property type="component" value="Unassembled WGS sequence"/>
</dbReference>
<dbReference type="PANTHER" id="PTHR43081:SF1">
    <property type="entry name" value="ADENYLATE CYCLASE, TERMINAL-DIFFERENTIATION SPECIFIC"/>
    <property type="match status" value="1"/>
</dbReference>
<dbReference type="Gene3D" id="3.30.70.1230">
    <property type="entry name" value="Nucleotide cyclase"/>
    <property type="match status" value="1"/>
</dbReference>
<dbReference type="AlphaFoldDB" id="A0A2W4CYV7"/>
<feature type="transmembrane region" description="Helical" evidence="1">
    <location>
        <begin position="115"/>
        <end position="132"/>
    </location>
</feature>
<feature type="transmembrane region" description="Helical" evidence="1">
    <location>
        <begin position="34"/>
        <end position="51"/>
    </location>
</feature>
<evidence type="ECO:0000259" key="2">
    <source>
        <dbReference type="PROSITE" id="PS50125"/>
    </source>
</evidence>
<reference evidence="3 4" key="1">
    <citation type="journal article" date="2018" name="Sci. Rep.">
        <title>Rhizobium tumorigenes sp. nov., a novel plant tumorigenic bacterium isolated from cane gall tumors on thornless blackberry.</title>
        <authorList>
            <person name="Kuzmanovi N."/>
            <person name="Smalla K."/>
            <person name="Gronow S."/>
            <person name="PuBawska J."/>
        </authorList>
    </citation>
    <scope>NUCLEOTIDE SEQUENCE [LARGE SCALE GENOMIC DNA]</scope>
    <source>
        <strain evidence="3 4">CCBAU 85046</strain>
    </source>
</reference>
<keyword evidence="1" id="KW-1133">Transmembrane helix</keyword>
<proteinExistence type="predicted"/>
<dbReference type="EMBL" id="PCDP01000001">
    <property type="protein sequence ID" value="PZM17289.1"/>
    <property type="molecule type" value="Genomic_DNA"/>
</dbReference>
<dbReference type="GO" id="GO:0035556">
    <property type="term" value="P:intracellular signal transduction"/>
    <property type="evidence" value="ECO:0007669"/>
    <property type="project" value="InterPro"/>
</dbReference>
<dbReference type="InterPro" id="IPR029787">
    <property type="entry name" value="Nucleotide_cyclase"/>
</dbReference>
<keyword evidence="1" id="KW-0812">Transmembrane</keyword>
<dbReference type="GO" id="GO:0009190">
    <property type="term" value="P:cyclic nucleotide biosynthetic process"/>
    <property type="evidence" value="ECO:0007669"/>
    <property type="project" value="InterPro"/>
</dbReference>
<feature type="transmembrane region" description="Helical" evidence="1">
    <location>
        <begin position="71"/>
        <end position="95"/>
    </location>
</feature>
<dbReference type="OrthoDB" id="9768499at2"/>
<dbReference type="SMART" id="SM00044">
    <property type="entry name" value="CYCc"/>
    <property type="match status" value="1"/>
</dbReference>
<name>A0A2W4CYV7_9HYPH</name>
<accession>A0A2W4CYV7</accession>
<comment type="caution">
    <text evidence="3">The sequence shown here is derived from an EMBL/GenBank/DDBJ whole genome shotgun (WGS) entry which is preliminary data.</text>
</comment>
<gene>
    <name evidence="3" type="ORF">CPY51_01420</name>
</gene>